<keyword evidence="2" id="KW-0285">Flavoprotein</keyword>
<organism evidence="6 7">
    <name type="scientific">Aspergillus keveii</name>
    <dbReference type="NCBI Taxonomy" id="714993"/>
    <lineage>
        <taxon>Eukaryota</taxon>
        <taxon>Fungi</taxon>
        <taxon>Dikarya</taxon>
        <taxon>Ascomycota</taxon>
        <taxon>Pezizomycotina</taxon>
        <taxon>Eurotiomycetes</taxon>
        <taxon>Eurotiomycetidae</taxon>
        <taxon>Eurotiales</taxon>
        <taxon>Aspergillaceae</taxon>
        <taxon>Aspergillus</taxon>
        <taxon>Aspergillus subgen. Nidulantes</taxon>
    </lineage>
</organism>
<dbReference type="InterPro" id="IPR036188">
    <property type="entry name" value="FAD/NAD-bd_sf"/>
</dbReference>
<dbReference type="PANTHER" id="PTHR47356">
    <property type="entry name" value="FAD-DEPENDENT MONOOXYGENASE ASQG-RELATED"/>
    <property type="match status" value="1"/>
</dbReference>
<proteinExistence type="inferred from homology"/>
<comment type="caution">
    <text evidence="6">The sequence shown here is derived from an EMBL/GenBank/DDBJ whole genome shotgun (WGS) entry which is preliminary data.</text>
</comment>
<protein>
    <recommendedName>
        <fullName evidence="5">FAD-binding domain-containing protein</fullName>
    </recommendedName>
</protein>
<accession>A0ABR4G1Z8</accession>
<feature type="domain" description="FAD-binding" evidence="5">
    <location>
        <begin position="45"/>
        <end position="109"/>
    </location>
</feature>
<reference evidence="6 7" key="1">
    <citation type="submission" date="2024-07" db="EMBL/GenBank/DDBJ databases">
        <title>Section-level genome sequencing and comparative genomics of Aspergillus sections Usti and Cavernicolus.</title>
        <authorList>
            <consortium name="Lawrence Berkeley National Laboratory"/>
            <person name="Nybo J.L."/>
            <person name="Vesth T.C."/>
            <person name="Theobald S."/>
            <person name="Frisvad J.C."/>
            <person name="Larsen T.O."/>
            <person name="Kjaerboelling I."/>
            <person name="Rothschild-Mancinelli K."/>
            <person name="Lyhne E.K."/>
            <person name="Kogle M.E."/>
            <person name="Barry K."/>
            <person name="Clum A."/>
            <person name="Na H."/>
            <person name="Ledsgaard L."/>
            <person name="Lin J."/>
            <person name="Lipzen A."/>
            <person name="Kuo A."/>
            <person name="Riley R."/>
            <person name="Mondo S."/>
            <person name="Labutti K."/>
            <person name="Haridas S."/>
            <person name="Pangalinan J."/>
            <person name="Salamov A.A."/>
            <person name="Simmons B.A."/>
            <person name="Magnuson J.K."/>
            <person name="Chen J."/>
            <person name="Drula E."/>
            <person name="Henrissat B."/>
            <person name="Wiebenga A."/>
            <person name="Lubbers R.J."/>
            <person name="Gomes A.C."/>
            <person name="Makela M.R."/>
            <person name="Stajich J."/>
            <person name="Grigoriev I.V."/>
            <person name="Mortensen U.H."/>
            <person name="De Vries R.P."/>
            <person name="Baker S.E."/>
            <person name="Andersen M.R."/>
        </authorList>
    </citation>
    <scope>NUCLEOTIDE SEQUENCE [LARGE SCALE GENOMIC DNA]</scope>
    <source>
        <strain evidence="6 7">CBS 209.92</strain>
    </source>
</reference>
<evidence type="ECO:0000256" key="1">
    <source>
        <dbReference type="ARBA" id="ARBA00007992"/>
    </source>
</evidence>
<evidence type="ECO:0000256" key="3">
    <source>
        <dbReference type="ARBA" id="ARBA00022827"/>
    </source>
</evidence>
<evidence type="ECO:0000313" key="7">
    <source>
        <dbReference type="Proteomes" id="UP001610563"/>
    </source>
</evidence>
<dbReference type="Gene3D" id="3.50.50.60">
    <property type="entry name" value="FAD/NAD(P)-binding domain"/>
    <property type="match status" value="1"/>
</dbReference>
<evidence type="ECO:0000256" key="2">
    <source>
        <dbReference type="ARBA" id="ARBA00022630"/>
    </source>
</evidence>
<dbReference type="SUPFAM" id="SSF51905">
    <property type="entry name" value="FAD/NAD(P)-binding domain"/>
    <property type="match status" value="1"/>
</dbReference>
<dbReference type="Proteomes" id="UP001610563">
    <property type="component" value="Unassembled WGS sequence"/>
</dbReference>
<evidence type="ECO:0000313" key="6">
    <source>
        <dbReference type="EMBL" id="KAL2793041.1"/>
    </source>
</evidence>
<keyword evidence="3" id="KW-0274">FAD</keyword>
<evidence type="ECO:0000259" key="5">
    <source>
        <dbReference type="Pfam" id="PF01494"/>
    </source>
</evidence>
<dbReference type="EMBL" id="JBFTWV010000063">
    <property type="protein sequence ID" value="KAL2793041.1"/>
    <property type="molecule type" value="Genomic_DNA"/>
</dbReference>
<keyword evidence="4" id="KW-0560">Oxidoreductase</keyword>
<dbReference type="PANTHER" id="PTHR47356:SF2">
    <property type="entry name" value="FAD-BINDING DOMAIN-CONTAINING PROTEIN-RELATED"/>
    <property type="match status" value="1"/>
</dbReference>
<dbReference type="InterPro" id="IPR002938">
    <property type="entry name" value="FAD-bd"/>
</dbReference>
<dbReference type="InterPro" id="IPR050562">
    <property type="entry name" value="FAD_mOase_fung"/>
</dbReference>
<gene>
    <name evidence="6" type="ORF">BJX66DRAFT_306759</name>
</gene>
<dbReference type="Pfam" id="PF01494">
    <property type="entry name" value="FAD_binding_3"/>
    <property type="match status" value="1"/>
</dbReference>
<keyword evidence="7" id="KW-1185">Reference proteome</keyword>
<name>A0ABR4G1Z8_9EURO</name>
<comment type="similarity">
    <text evidence="1">Belongs to the paxM FAD-dependent monooxygenase family.</text>
</comment>
<sequence length="116" mass="12700">MGLREKLNSAACAFNQNSFRDDKGLELIRVSYSETMCDIPFLNLRRSELFRVLADALPSSAAIRFGQTVDEITDHGGNIEVKLANGETITADLLVGADGFRSQVRQQIAKPPSTSL</sequence>
<evidence type="ECO:0000256" key="4">
    <source>
        <dbReference type="ARBA" id="ARBA00023002"/>
    </source>
</evidence>